<dbReference type="PANTHER" id="PTHR15959">
    <property type="entry name" value="SYNTAXIN-18"/>
    <property type="match status" value="1"/>
</dbReference>
<organism evidence="9 10">
    <name type="scientific">Golovinomyces cichoracearum</name>
    <dbReference type="NCBI Taxonomy" id="62708"/>
    <lineage>
        <taxon>Eukaryota</taxon>
        <taxon>Fungi</taxon>
        <taxon>Dikarya</taxon>
        <taxon>Ascomycota</taxon>
        <taxon>Pezizomycotina</taxon>
        <taxon>Leotiomycetes</taxon>
        <taxon>Erysiphales</taxon>
        <taxon>Erysiphaceae</taxon>
        <taxon>Golovinomyces</taxon>
    </lineage>
</organism>
<evidence type="ECO:0000256" key="6">
    <source>
        <dbReference type="ARBA" id="ARBA00022989"/>
    </source>
</evidence>
<keyword evidence="5" id="KW-0653">Protein transport</keyword>
<evidence type="ECO:0000313" key="9">
    <source>
        <dbReference type="EMBL" id="RKF80610.1"/>
    </source>
</evidence>
<dbReference type="EMBL" id="MCBR01003480">
    <property type="protein sequence ID" value="RKF80610.1"/>
    <property type="molecule type" value="Genomic_DNA"/>
</dbReference>
<proteinExistence type="inferred from homology"/>
<dbReference type="GO" id="GO:0006890">
    <property type="term" value="P:retrograde vesicle-mediated transport, Golgi to endoplasmic reticulum"/>
    <property type="evidence" value="ECO:0007669"/>
    <property type="project" value="TreeGrafter"/>
</dbReference>
<evidence type="ECO:0000256" key="4">
    <source>
        <dbReference type="ARBA" id="ARBA00022692"/>
    </source>
</evidence>
<reference evidence="9 10" key="1">
    <citation type="journal article" date="2018" name="BMC Genomics">
        <title>Comparative genome analyses reveal sequence features reflecting distinct modes of host-adaptation between dicot and monocot powdery mildew.</title>
        <authorList>
            <person name="Wu Y."/>
            <person name="Ma X."/>
            <person name="Pan Z."/>
            <person name="Kale S.D."/>
            <person name="Song Y."/>
            <person name="King H."/>
            <person name="Zhang Q."/>
            <person name="Presley C."/>
            <person name="Deng X."/>
            <person name="Wei C.I."/>
            <person name="Xiao S."/>
        </authorList>
    </citation>
    <scope>NUCLEOTIDE SEQUENCE [LARGE SCALE GENOMIC DNA]</scope>
    <source>
        <strain evidence="9">UCSC1</strain>
    </source>
</reference>
<dbReference type="GO" id="GO:0015031">
    <property type="term" value="P:protein transport"/>
    <property type="evidence" value="ECO:0007669"/>
    <property type="project" value="UniProtKB-KW"/>
</dbReference>
<keyword evidence="6" id="KW-1133">Transmembrane helix</keyword>
<keyword evidence="3" id="KW-0813">Transport</keyword>
<comment type="subcellular location">
    <subcellularLocation>
        <location evidence="1">Membrane</location>
        <topology evidence="1">Single-pass type IV membrane protein</topology>
    </subcellularLocation>
</comment>
<dbReference type="GO" id="GO:0005783">
    <property type="term" value="C:endoplasmic reticulum"/>
    <property type="evidence" value="ECO:0007669"/>
    <property type="project" value="TreeGrafter"/>
</dbReference>
<dbReference type="AlphaFoldDB" id="A0A420J1D8"/>
<accession>A0A420J1D8</accession>
<sequence>MTDLLSEFRELLRSHKTSLTTLPTLTSPRNDHFIDEATKIVGNSYRASGLKVHIKTNIAIKNTRINEVKIFLRDIRQSYLSKEVPSRRAGTSIKKAKTKYLSDRDKEEIDAKIKQILRELDSGIRILEEAEEIRRQTEVSLIRKKYGKWGLGALGDWAAGGVMPLKSHEQELEEAKTNTISTHRENVLFYLRHRLQKWADLQASMMEKRITRELEKNRSILGKARSEQLSNSGTPSHIPTFTNIDAASAEHAGEARLNIPDGLSPTQIQMFEKDNQDMLRHYESTLNQVRTAEKSLVEISELQNQLVQNLAAQSAHIDQLVADSHLTTENIGGGNKQLKEATKRISTAKYVFYASCGLSISLIFWDLLI</sequence>
<keyword evidence="8" id="KW-0472">Membrane</keyword>
<name>A0A420J1D8_9PEZI</name>
<evidence type="ECO:0000256" key="5">
    <source>
        <dbReference type="ARBA" id="ARBA00022927"/>
    </source>
</evidence>
<gene>
    <name evidence="9" type="ORF">GcC1_034025</name>
</gene>
<protein>
    <submittedName>
        <fullName evidence="9">Syntaxin-18</fullName>
    </submittedName>
</protein>
<comment type="caution">
    <text evidence="9">The sequence shown here is derived from an EMBL/GenBank/DDBJ whole genome shotgun (WGS) entry which is preliminary data.</text>
</comment>
<keyword evidence="7" id="KW-0175">Coiled coil</keyword>
<evidence type="ECO:0000256" key="7">
    <source>
        <dbReference type="ARBA" id="ARBA00023054"/>
    </source>
</evidence>
<evidence type="ECO:0000313" key="10">
    <source>
        <dbReference type="Proteomes" id="UP000285405"/>
    </source>
</evidence>
<evidence type="ECO:0000256" key="2">
    <source>
        <dbReference type="ARBA" id="ARBA00009063"/>
    </source>
</evidence>
<dbReference type="OrthoDB" id="342981at2759"/>
<dbReference type="Gene3D" id="1.20.5.110">
    <property type="match status" value="1"/>
</dbReference>
<dbReference type="Proteomes" id="UP000285405">
    <property type="component" value="Unassembled WGS sequence"/>
</dbReference>
<evidence type="ECO:0000256" key="8">
    <source>
        <dbReference type="ARBA" id="ARBA00023136"/>
    </source>
</evidence>
<comment type="similarity">
    <text evidence="2">Belongs to the syntaxin family.</text>
</comment>
<dbReference type="PANTHER" id="PTHR15959:SF0">
    <property type="entry name" value="SYNTAXIN-18"/>
    <property type="match status" value="1"/>
</dbReference>
<evidence type="ECO:0000256" key="1">
    <source>
        <dbReference type="ARBA" id="ARBA00004211"/>
    </source>
</evidence>
<evidence type="ECO:0000256" key="3">
    <source>
        <dbReference type="ARBA" id="ARBA00022448"/>
    </source>
</evidence>
<keyword evidence="4" id="KW-0812">Transmembrane</keyword>
<dbReference type="GO" id="GO:0031201">
    <property type="term" value="C:SNARE complex"/>
    <property type="evidence" value="ECO:0007669"/>
    <property type="project" value="TreeGrafter"/>
</dbReference>